<feature type="binding site" evidence="6">
    <location>
        <position position="95"/>
    </location>
    <ligand>
        <name>substrate</name>
    </ligand>
</feature>
<evidence type="ECO:0000313" key="9">
    <source>
        <dbReference type="Proteomes" id="UP000637695"/>
    </source>
</evidence>
<comment type="pathway">
    <text evidence="6">Pyrimidine metabolism; UMP biosynthesis via de novo pathway; (S)-dihydroorotate from bicarbonate: step 3/3.</text>
</comment>
<feature type="binding site" evidence="6">
    <location>
        <position position="63"/>
    </location>
    <ligand>
        <name>Zn(2+)</name>
        <dbReference type="ChEBI" id="CHEBI:29105"/>
        <label>1</label>
    </ligand>
</feature>
<evidence type="ECO:0000313" key="8">
    <source>
        <dbReference type="EMBL" id="GGI97387.1"/>
    </source>
</evidence>
<comment type="cofactor">
    <cofactor evidence="6">
        <name>Zn(2+)</name>
        <dbReference type="ChEBI" id="CHEBI:29105"/>
    </cofactor>
    <text evidence="6">Binds 2 Zn(2+) ions per subunit.</text>
</comment>
<sequence length="430" mass="45353">MRLRIDGGRLLDLVDENLAEASVLVDDASGEVLAVGRDLPEADRVIRLAGEVLLPGLIDVHVHLREPGFEAKETIASGAAAAAAGGFTQIACMPNTKPPIDDPERVRYVLRQAKAAGAARVWPIACITKGQAGKELTDAAALKAAGAVALSDDGKGVQDGGLMRRALAQAAAAGLPVAVHAEDETIAGGGVLHAGAARRLGLPEIPPEAEAAMIARDILLAEQTGAHLHVCHVSTAQSVDLIRWAKQRGVRITAEVAPHHLLLADDAITADDAVYKVNPPLRSERDRQACVAGFLDGTLDMIATDHAPHTAEEKQKPIAEAPFGMVGIEIAFPLLYTHFVAAGRLRLAELVRRMSTRPAQAFGLAGGVIRPGGPADLVAVRLGEERVIRPEAFRSKGRNTPFAGWPVCGWPVLTVAQGRVIFDERGEPHV</sequence>
<protein>
    <recommendedName>
        <fullName evidence="6">Dihydroorotase</fullName>
        <shortName evidence="6">DHOase</shortName>
        <ecNumber evidence="6">3.5.2.3</ecNumber>
    </recommendedName>
</protein>
<feature type="binding site" evidence="6">
    <location>
        <position position="153"/>
    </location>
    <ligand>
        <name>Zn(2+)</name>
        <dbReference type="ChEBI" id="CHEBI:29105"/>
        <label>1</label>
    </ligand>
</feature>
<dbReference type="SUPFAM" id="SSF51556">
    <property type="entry name" value="Metallo-dependent hydrolases"/>
    <property type="match status" value="1"/>
</dbReference>
<feature type="domain" description="Dihydroorotase catalytic" evidence="7">
    <location>
        <begin position="50"/>
        <end position="237"/>
    </location>
</feature>
<evidence type="ECO:0000256" key="4">
    <source>
        <dbReference type="ARBA" id="ARBA00022801"/>
    </source>
</evidence>
<keyword evidence="6" id="KW-0862">Zinc</keyword>
<organism evidence="8 9">
    <name type="scientific">Alicyclobacillus cellulosilyticus</name>
    <dbReference type="NCBI Taxonomy" id="1003997"/>
    <lineage>
        <taxon>Bacteria</taxon>
        <taxon>Bacillati</taxon>
        <taxon>Bacillota</taxon>
        <taxon>Bacilli</taxon>
        <taxon>Bacillales</taxon>
        <taxon>Alicyclobacillaceae</taxon>
        <taxon>Alicyclobacillus</taxon>
    </lineage>
</organism>
<feature type="binding site" evidence="6">
    <location>
        <position position="278"/>
    </location>
    <ligand>
        <name>substrate</name>
    </ligand>
</feature>
<evidence type="ECO:0000256" key="2">
    <source>
        <dbReference type="ARBA" id="ARBA00010286"/>
    </source>
</evidence>
<evidence type="ECO:0000256" key="5">
    <source>
        <dbReference type="ARBA" id="ARBA00022975"/>
    </source>
</evidence>
<dbReference type="Pfam" id="PF12890">
    <property type="entry name" value="DHOase"/>
    <property type="match status" value="1"/>
</dbReference>
<feature type="binding site" evidence="6">
    <location>
        <position position="232"/>
    </location>
    <ligand>
        <name>Zn(2+)</name>
        <dbReference type="ChEBI" id="CHEBI:29105"/>
        <label>2</label>
    </ligand>
</feature>
<dbReference type="InterPro" id="IPR032466">
    <property type="entry name" value="Metal_Hydrolase"/>
</dbReference>
<dbReference type="GO" id="GO:0004038">
    <property type="term" value="F:allantoinase activity"/>
    <property type="evidence" value="ECO:0007669"/>
    <property type="project" value="TreeGrafter"/>
</dbReference>
<dbReference type="CDD" id="cd01317">
    <property type="entry name" value="DHOase_IIa"/>
    <property type="match status" value="1"/>
</dbReference>
<proteinExistence type="inferred from homology"/>
<dbReference type="Gene3D" id="2.30.40.10">
    <property type="entry name" value="Urease, subunit C, domain 1"/>
    <property type="match status" value="1"/>
</dbReference>
<dbReference type="InterPro" id="IPR004722">
    <property type="entry name" value="DHOase"/>
</dbReference>
<comment type="catalytic activity">
    <reaction evidence="6">
        <text>(S)-dihydroorotate + H2O = N-carbamoyl-L-aspartate + H(+)</text>
        <dbReference type="Rhea" id="RHEA:24296"/>
        <dbReference type="ChEBI" id="CHEBI:15377"/>
        <dbReference type="ChEBI" id="CHEBI:15378"/>
        <dbReference type="ChEBI" id="CHEBI:30864"/>
        <dbReference type="ChEBI" id="CHEBI:32814"/>
        <dbReference type="EC" id="3.5.2.3"/>
    </reaction>
</comment>
<feature type="binding site" evidence="6">
    <location>
        <position position="309"/>
    </location>
    <ligand>
        <name>substrate</name>
    </ligand>
</feature>
<reference evidence="8" key="1">
    <citation type="journal article" date="2014" name="Int. J. Syst. Evol. Microbiol.">
        <title>Complete genome sequence of Corynebacterium casei LMG S-19264T (=DSM 44701T), isolated from a smear-ripened cheese.</title>
        <authorList>
            <consortium name="US DOE Joint Genome Institute (JGI-PGF)"/>
            <person name="Walter F."/>
            <person name="Albersmeier A."/>
            <person name="Kalinowski J."/>
            <person name="Ruckert C."/>
        </authorList>
    </citation>
    <scope>NUCLEOTIDE SEQUENCE</scope>
    <source>
        <strain evidence="8">JCM 18487</strain>
    </source>
</reference>
<comment type="similarity">
    <text evidence="2 6">Belongs to the metallo-dependent hydrolases superfamily. DHOase family. Class I DHOase subfamily.</text>
</comment>
<dbReference type="RefSeq" id="WP_188880812.1">
    <property type="nucleotide sequence ID" value="NZ_BMOY01000003.1"/>
</dbReference>
<evidence type="ECO:0000256" key="6">
    <source>
        <dbReference type="HAMAP-Rule" id="MF_00220"/>
    </source>
</evidence>
<dbReference type="GO" id="GO:0008270">
    <property type="term" value="F:zinc ion binding"/>
    <property type="evidence" value="ECO:0007669"/>
    <property type="project" value="UniProtKB-UniRule"/>
</dbReference>
<feature type="binding site" evidence="6">
    <location>
        <position position="180"/>
    </location>
    <ligand>
        <name>Zn(2+)</name>
        <dbReference type="ChEBI" id="CHEBI:29105"/>
        <label>2</label>
    </ligand>
</feature>
<keyword evidence="4 6" id="KW-0378">Hydrolase</keyword>
<dbReference type="GO" id="GO:0005737">
    <property type="term" value="C:cytoplasm"/>
    <property type="evidence" value="ECO:0007669"/>
    <property type="project" value="TreeGrafter"/>
</dbReference>
<keyword evidence="9" id="KW-1185">Reference proteome</keyword>
<dbReference type="GO" id="GO:0044205">
    <property type="term" value="P:'de novo' UMP biosynthetic process"/>
    <property type="evidence" value="ECO:0007669"/>
    <property type="project" value="UniProtKB-UniRule"/>
</dbReference>
<dbReference type="PANTHER" id="PTHR43668">
    <property type="entry name" value="ALLANTOINASE"/>
    <property type="match status" value="1"/>
</dbReference>
<keyword evidence="5 6" id="KW-0665">Pyrimidine biosynthesis</keyword>
<reference evidence="8" key="2">
    <citation type="submission" date="2020-09" db="EMBL/GenBank/DDBJ databases">
        <authorList>
            <person name="Sun Q."/>
            <person name="Ohkuma M."/>
        </authorList>
    </citation>
    <scope>NUCLEOTIDE SEQUENCE</scope>
    <source>
        <strain evidence="8">JCM 18487</strain>
    </source>
</reference>
<comment type="function">
    <text evidence="1 6">Catalyzes the reversible cyclization of carbamoyl aspartate to dihydroorotate.</text>
</comment>
<dbReference type="GO" id="GO:0004151">
    <property type="term" value="F:dihydroorotase activity"/>
    <property type="evidence" value="ECO:0007669"/>
    <property type="project" value="UniProtKB-UniRule"/>
</dbReference>
<dbReference type="SUPFAM" id="SSF51338">
    <property type="entry name" value="Composite domain of metallo-dependent hydrolases"/>
    <property type="match status" value="1"/>
</dbReference>
<dbReference type="InterPro" id="IPR050138">
    <property type="entry name" value="DHOase/Allantoinase_Hydrolase"/>
</dbReference>
<feature type="binding site" evidence="6">
    <location>
        <position position="61"/>
    </location>
    <ligand>
        <name>Zn(2+)</name>
        <dbReference type="ChEBI" id="CHEBI:29105"/>
        <label>1</label>
    </ligand>
</feature>
<dbReference type="HAMAP" id="MF_00220_B">
    <property type="entry name" value="PyrC_classI_B"/>
    <property type="match status" value="1"/>
</dbReference>
<feature type="binding site" evidence="6">
    <location>
        <position position="305"/>
    </location>
    <ligand>
        <name>Zn(2+)</name>
        <dbReference type="ChEBI" id="CHEBI:29105"/>
        <label>1</label>
    </ligand>
</feature>
<gene>
    <name evidence="6 8" type="primary">pyrC</name>
    <name evidence="8" type="ORF">GCM10010885_03770</name>
</gene>
<feature type="binding site" evidence="6">
    <location>
        <position position="153"/>
    </location>
    <ligand>
        <name>Zn(2+)</name>
        <dbReference type="ChEBI" id="CHEBI:29105"/>
        <label>2</label>
    </ligand>
</feature>
<dbReference type="Gene3D" id="3.20.20.140">
    <property type="entry name" value="Metal-dependent hydrolases"/>
    <property type="match status" value="1"/>
</dbReference>
<comment type="caution">
    <text evidence="8">The sequence shown here is derived from an EMBL/GenBank/DDBJ whole genome shotgun (WGS) entry which is preliminary data.</text>
</comment>
<dbReference type="InterPro" id="IPR024403">
    <property type="entry name" value="DHOase_cat"/>
</dbReference>
<feature type="binding site" evidence="6">
    <location>
        <begin position="63"/>
        <end position="65"/>
    </location>
    <ligand>
        <name>substrate</name>
    </ligand>
</feature>
<feature type="binding site" evidence="6">
    <location>
        <begin position="323"/>
        <end position="324"/>
    </location>
    <ligand>
        <name>substrate</name>
    </ligand>
</feature>
<dbReference type="InterPro" id="IPR011059">
    <property type="entry name" value="Metal-dep_hydrolase_composite"/>
</dbReference>
<evidence type="ECO:0000259" key="7">
    <source>
        <dbReference type="Pfam" id="PF12890"/>
    </source>
</evidence>
<keyword evidence="3 6" id="KW-0479">Metal-binding</keyword>
<feature type="active site" evidence="6">
    <location>
        <position position="305"/>
    </location>
</feature>
<dbReference type="PANTHER" id="PTHR43668:SF2">
    <property type="entry name" value="ALLANTOINASE"/>
    <property type="match status" value="1"/>
</dbReference>
<evidence type="ECO:0000256" key="3">
    <source>
        <dbReference type="ARBA" id="ARBA00022723"/>
    </source>
</evidence>
<dbReference type="EMBL" id="BMOY01000003">
    <property type="protein sequence ID" value="GGI97387.1"/>
    <property type="molecule type" value="Genomic_DNA"/>
</dbReference>
<dbReference type="PROSITE" id="PS00482">
    <property type="entry name" value="DIHYDROOROTASE_1"/>
    <property type="match status" value="1"/>
</dbReference>
<dbReference type="EC" id="3.5.2.3" evidence="6"/>
<dbReference type="Proteomes" id="UP000637695">
    <property type="component" value="Unassembled WGS sequence"/>
</dbReference>
<dbReference type="NCBIfam" id="TIGR00857">
    <property type="entry name" value="pyrC_multi"/>
    <property type="match status" value="1"/>
</dbReference>
<dbReference type="GO" id="GO:0006145">
    <property type="term" value="P:purine nucleobase catabolic process"/>
    <property type="evidence" value="ECO:0007669"/>
    <property type="project" value="TreeGrafter"/>
</dbReference>
<dbReference type="AlphaFoldDB" id="A0A917NFY8"/>
<evidence type="ECO:0000256" key="1">
    <source>
        <dbReference type="ARBA" id="ARBA00002368"/>
    </source>
</evidence>
<name>A0A917NFY8_9BACL</name>
<dbReference type="PROSITE" id="PS00483">
    <property type="entry name" value="DIHYDROOROTASE_2"/>
    <property type="match status" value="1"/>
</dbReference>
<dbReference type="InterPro" id="IPR002195">
    <property type="entry name" value="Dihydroorotase_CS"/>
</dbReference>
<accession>A0A917NFY8</accession>